<dbReference type="Gene3D" id="3.40.50.620">
    <property type="entry name" value="HUPs"/>
    <property type="match status" value="1"/>
</dbReference>
<dbReference type="InterPro" id="IPR014729">
    <property type="entry name" value="Rossmann-like_a/b/a_fold"/>
</dbReference>
<name>A0A7T0LKI0_9ACTO</name>
<dbReference type="KEGG" id="arep:ID810_10290"/>
<dbReference type="AlphaFoldDB" id="A0A7T0LKI0"/>
<feature type="binding site" evidence="8">
    <location>
        <position position="70"/>
    </location>
    <ligand>
        <name>(R)-pantoate</name>
        <dbReference type="ChEBI" id="CHEBI:15980"/>
    </ligand>
</feature>
<keyword evidence="4 8" id="KW-0566">Pantothenate biosynthesis</keyword>
<organism evidence="9 10">
    <name type="scientific">Actinomyces respiraculi</name>
    <dbReference type="NCBI Taxonomy" id="2744574"/>
    <lineage>
        <taxon>Bacteria</taxon>
        <taxon>Bacillati</taxon>
        <taxon>Actinomycetota</taxon>
        <taxon>Actinomycetes</taxon>
        <taxon>Actinomycetales</taxon>
        <taxon>Actinomycetaceae</taxon>
        <taxon>Actinomyces</taxon>
    </lineage>
</organism>
<evidence type="ECO:0000256" key="5">
    <source>
        <dbReference type="ARBA" id="ARBA00022741"/>
    </source>
</evidence>
<evidence type="ECO:0000256" key="4">
    <source>
        <dbReference type="ARBA" id="ARBA00022655"/>
    </source>
</evidence>
<dbReference type="EMBL" id="CP063989">
    <property type="protein sequence ID" value="QPL05111.1"/>
    <property type="molecule type" value="Genomic_DNA"/>
</dbReference>
<evidence type="ECO:0000313" key="9">
    <source>
        <dbReference type="EMBL" id="QPL05111.1"/>
    </source>
</evidence>
<dbReference type="SUPFAM" id="SSF52374">
    <property type="entry name" value="Nucleotidylyl transferase"/>
    <property type="match status" value="1"/>
</dbReference>
<feature type="binding site" evidence="8">
    <location>
        <begin position="204"/>
        <end position="207"/>
    </location>
    <ligand>
        <name>ATP</name>
        <dbReference type="ChEBI" id="CHEBI:30616"/>
    </ligand>
</feature>
<keyword evidence="6 8" id="KW-0067">ATP-binding</keyword>
<dbReference type="GO" id="GO:0004592">
    <property type="term" value="F:pantoate-beta-alanine ligase activity"/>
    <property type="evidence" value="ECO:0007669"/>
    <property type="project" value="UniProtKB-UniRule"/>
</dbReference>
<keyword evidence="3 8" id="KW-0436">Ligase</keyword>
<feature type="binding site" evidence="8">
    <location>
        <position position="70"/>
    </location>
    <ligand>
        <name>beta-alanine</name>
        <dbReference type="ChEBI" id="CHEBI:57966"/>
    </ligand>
</feature>
<comment type="similarity">
    <text evidence="2 8">Belongs to the pantothenate synthetase family.</text>
</comment>
<comment type="pathway">
    <text evidence="1 8">Cofactor biosynthesis; (R)-pantothenate biosynthesis; (R)-pantothenate from (R)-pantoate and beta-alanine: step 1/1.</text>
</comment>
<keyword evidence="5 8" id="KW-0547">Nucleotide-binding</keyword>
<protein>
    <recommendedName>
        <fullName evidence="8">Pantothenate synthetase</fullName>
        <shortName evidence="8">PS</shortName>
        <ecNumber evidence="8">6.3.2.1</ecNumber>
    </recommendedName>
    <alternativeName>
        <fullName evidence="8">Pantoate--beta-alanine ligase</fullName>
    </alternativeName>
    <alternativeName>
        <fullName evidence="8">Pantoate-activating enzyme</fullName>
    </alternativeName>
</protein>
<feature type="binding site" evidence="8">
    <location>
        <begin position="167"/>
        <end position="170"/>
    </location>
    <ligand>
        <name>ATP</name>
        <dbReference type="ChEBI" id="CHEBI:30616"/>
    </ligand>
</feature>
<accession>A0A7T0LKI0</accession>
<evidence type="ECO:0000256" key="8">
    <source>
        <dbReference type="HAMAP-Rule" id="MF_00158"/>
    </source>
</evidence>
<dbReference type="HAMAP" id="MF_00158">
    <property type="entry name" value="PanC"/>
    <property type="match status" value="1"/>
</dbReference>
<dbReference type="Proteomes" id="UP000594637">
    <property type="component" value="Chromosome"/>
</dbReference>
<comment type="caution">
    <text evidence="8">Lacks conserved residue(s) required for the propagation of feature annotation.</text>
</comment>
<keyword evidence="8" id="KW-0963">Cytoplasm</keyword>
<comment type="catalytic activity">
    <reaction evidence="7 8">
        <text>(R)-pantoate + beta-alanine + ATP = (R)-pantothenate + AMP + diphosphate + H(+)</text>
        <dbReference type="Rhea" id="RHEA:10912"/>
        <dbReference type="ChEBI" id="CHEBI:15378"/>
        <dbReference type="ChEBI" id="CHEBI:15980"/>
        <dbReference type="ChEBI" id="CHEBI:29032"/>
        <dbReference type="ChEBI" id="CHEBI:30616"/>
        <dbReference type="ChEBI" id="CHEBI:33019"/>
        <dbReference type="ChEBI" id="CHEBI:57966"/>
        <dbReference type="ChEBI" id="CHEBI:456215"/>
        <dbReference type="EC" id="6.3.2.1"/>
    </reaction>
</comment>
<evidence type="ECO:0000313" key="10">
    <source>
        <dbReference type="Proteomes" id="UP000594637"/>
    </source>
</evidence>
<feature type="binding site" evidence="8">
    <location>
        <position position="173"/>
    </location>
    <ligand>
        <name>(R)-pantoate</name>
        <dbReference type="ChEBI" id="CHEBI:15980"/>
    </ligand>
</feature>
<evidence type="ECO:0000256" key="1">
    <source>
        <dbReference type="ARBA" id="ARBA00004990"/>
    </source>
</evidence>
<dbReference type="InterPro" id="IPR003721">
    <property type="entry name" value="Pantoate_ligase"/>
</dbReference>
<evidence type="ECO:0000256" key="7">
    <source>
        <dbReference type="ARBA" id="ARBA00048258"/>
    </source>
</evidence>
<evidence type="ECO:0000256" key="2">
    <source>
        <dbReference type="ARBA" id="ARBA00009256"/>
    </source>
</evidence>
<proteinExistence type="inferred from homology"/>
<dbReference type="Gene3D" id="3.30.1300.10">
    <property type="entry name" value="Pantoate-beta-alanine ligase, C-terminal domain"/>
    <property type="match status" value="1"/>
</dbReference>
<dbReference type="GO" id="GO:0015940">
    <property type="term" value="P:pantothenate biosynthetic process"/>
    <property type="evidence" value="ECO:0007669"/>
    <property type="project" value="UniProtKB-UniRule"/>
</dbReference>
<dbReference type="Pfam" id="PF02569">
    <property type="entry name" value="Pantoate_ligase"/>
    <property type="match status" value="1"/>
</dbReference>
<dbReference type="GO" id="GO:0005524">
    <property type="term" value="F:ATP binding"/>
    <property type="evidence" value="ECO:0007669"/>
    <property type="project" value="UniProtKB-KW"/>
</dbReference>
<comment type="subunit">
    <text evidence="8">Homodimer.</text>
</comment>
<sequence>MTHASHYAAPVLARTREELAAALACDAAPRAVVMTMGALHQGHFDLVAEAARRVGPDGTVVVTIFVNPLQFAAGEDLDTYPRSLEADVVGISATLAREDGTPAVGRLVVFAPTPEVMYPDGEPSVRLDPGPAATVLEGRTRPTHFAGVLQVVLTLMHLTQPRWALFGRKDAQQLAVVSAMVRDLAVPVEIVPVDIRREPDGLAMSSRNVYLSAEQRQQALALSRALGAGREAAAAGADAAGVRAAALEVLAAAPGVEVDYVAVVDPLSFTERAGAGLGLAPAGGEAAVATRGEVLLAVAARLGTTRLIDNTLLTLG</sequence>
<dbReference type="UniPathway" id="UPA00028">
    <property type="reaction ID" value="UER00005"/>
</dbReference>
<feature type="binding site" evidence="8">
    <location>
        <begin position="36"/>
        <end position="43"/>
    </location>
    <ligand>
        <name>ATP</name>
        <dbReference type="ChEBI" id="CHEBI:30616"/>
    </ligand>
</feature>
<dbReference type="GO" id="GO:0005829">
    <property type="term" value="C:cytosol"/>
    <property type="evidence" value="ECO:0007669"/>
    <property type="project" value="TreeGrafter"/>
</dbReference>
<comment type="subcellular location">
    <subcellularLocation>
        <location evidence="8">Cytoplasm</location>
    </subcellularLocation>
</comment>
<evidence type="ECO:0000256" key="6">
    <source>
        <dbReference type="ARBA" id="ARBA00022840"/>
    </source>
</evidence>
<evidence type="ECO:0000256" key="3">
    <source>
        <dbReference type="ARBA" id="ARBA00022598"/>
    </source>
</evidence>
<gene>
    <name evidence="8" type="primary">panC</name>
    <name evidence="9" type="ORF">ID810_10290</name>
</gene>
<dbReference type="RefSeq" id="WP_166858502.1">
    <property type="nucleotide sequence ID" value="NZ_CP063989.1"/>
</dbReference>
<keyword evidence="10" id="KW-1185">Reference proteome</keyword>
<dbReference type="EC" id="6.3.2.1" evidence="8"/>
<reference evidence="9 10" key="1">
    <citation type="submission" date="2020-11" db="EMBL/GenBank/DDBJ databases">
        <title>Actinomyces sp. ZJ750.</title>
        <authorList>
            <person name="Zhou J."/>
        </authorList>
    </citation>
    <scope>NUCLEOTIDE SEQUENCE [LARGE SCALE GENOMIC DNA]</scope>
    <source>
        <strain evidence="9 10">ZJ750</strain>
    </source>
</reference>
<comment type="function">
    <text evidence="8">Catalyzes the condensation of pantoate with beta-alanine in an ATP-dependent reaction via a pantoyl-adenylate intermediate.</text>
</comment>
<feature type="active site" description="Proton donor" evidence="8">
    <location>
        <position position="43"/>
    </location>
</feature>
<dbReference type="PANTHER" id="PTHR21299:SF1">
    <property type="entry name" value="PANTOATE--BETA-ALANINE LIGASE"/>
    <property type="match status" value="1"/>
</dbReference>
<dbReference type="InterPro" id="IPR042176">
    <property type="entry name" value="Pantoate_ligase_C"/>
</dbReference>
<comment type="miscellaneous">
    <text evidence="8">The reaction proceeds by a bi uni uni bi ping pong mechanism.</text>
</comment>
<dbReference type="PANTHER" id="PTHR21299">
    <property type="entry name" value="CYTIDYLATE KINASE/PANTOATE-BETA-ALANINE LIGASE"/>
    <property type="match status" value="1"/>
</dbReference>
<dbReference type="NCBIfam" id="TIGR00018">
    <property type="entry name" value="panC"/>
    <property type="match status" value="1"/>
</dbReference>